<dbReference type="GO" id="GO:0016746">
    <property type="term" value="F:acyltransferase activity"/>
    <property type="evidence" value="ECO:0007669"/>
    <property type="project" value="UniProtKB-KW"/>
</dbReference>
<dbReference type="InterPro" id="IPR004299">
    <property type="entry name" value="MBOAT_fam"/>
</dbReference>
<evidence type="ECO:0000313" key="12">
    <source>
        <dbReference type="Proteomes" id="UP000232196"/>
    </source>
</evidence>
<comment type="subcellular location">
    <subcellularLocation>
        <location evidence="1">Cell membrane</location>
        <topology evidence="1">Multi-pass membrane protein</topology>
    </subcellularLocation>
</comment>
<evidence type="ECO:0000256" key="8">
    <source>
        <dbReference type="ARBA" id="ARBA00023315"/>
    </source>
</evidence>
<evidence type="ECO:0000256" key="6">
    <source>
        <dbReference type="ARBA" id="ARBA00022989"/>
    </source>
</evidence>
<evidence type="ECO:0000256" key="9">
    <source>
        <dbReference type="PIRNR" id="PIRNR016636"/>
    </source>
</evidence>
<dbReference type="PIRSF" id="PIRSF500217">
    <property type="entry name" value="AlgI"/>
    <property type="match status" value="1"/>
</dbReference>
<keyword evidence="3 9" id="KW-1003">Cell membrane</keyword>
<evidence type="ECO:0000256" key="4">
    <source>
        <dbReference type="ARBA" id="ARBA00022679"/>
    </source>
</evidence>
<evidence type="ECO:0000256" key="3">
    <source>
        <dbReference type="ARBA" id="ARBA00022475"/>
    </source>
</evidence>
<proteinExistence type="inferred from homology"/>
<evidence type="ECO:0000256" key="10">
    <source>
        <dbReference type="SAM" id="Phobius"/>
    </source>
</evidence>
<name>A0A2M9XAG0_9LEPT</name>
<feature type="transmembrane region" description="Helical" evidence="10">
    <location>
        <begin position="155"/>
        <end position="174"/>
    </location>
</feature>
<evidence type="ECO:0000256" key="7">
    <source>
        <dbReference type="ARBA" id="ARBA00023136"/>
    </source>
</evidence>
<dbReference type="InterPro" id="IPR028362">
    <property type="entry name" value="AlgI"/>
</dbReference>
<gene>
    <name evidence="11" type="ORF">CH357_13935</name>
</gene>
<evidence type="ECO:0000313" key="11">
    <source>
        <dbReference type="EMBL" id="PJZ24686.1"/>
    </source>
</evidence>
<dbReference type="EMBL" id="NPDN01000007">
    <property type="protein sequence ID" value="PJZ24686.1"/>
    <property type="molecule type" value="Genomic_DNA"/>
</dbReference>
<dbReference type="OrthoDB" id="9805788at2"/>
<reference evidence="11 12" key="1">
    <citation type="submission" date="2017-07" db="EMBL/GenBank/DDBJ databases">
        <title>Leptospira spp. isolated from tropical soils.</title>
        <authorList>
            <person name="Thibeaux R."/>
            <person name="Iraola G."/>
            <person name="Ferres I."/>
            <person name="Bierque E."/>
            <person name="Girault D."/>
            <person name="Soupe-Gilbert M.-E."/>
            <person name="Picardeau M."/>
            <person name="Goarant C."/>
        </authorList>
    </citation>
    <scope>NUCLEOTIDE SEQUENCE [LARGE SCALE GENOMIC DNA]</scope>
    <source>
        <strain evidence="11 12">MCA1-C-A1</strain>
    </source>
</reference>
<dbReference type="GO" id="GO:0005886">
    <property type="term" value="C:plasma membrane"/>
    <property type="evidence" value="ECO:0007669"/>
    <property type="project" value="UniProtKB-SubCell"/>
</dbReference>
<feature type="transmembrane region" description="Helical" evidence="10">
    <location>
        <begin position="43"/>
        <end position="67"/>
    </location>
</feature>
<protein>
    <recommendedName>
        <fullName evidence="13">Acyltransferase</fullName>
    </recommendedName>
</protein>
<feature type="transmembrane region" description="Helical" evidence="10">
    <location>
        <begin position="446"/>
        <end position="469"/>
    </location>
</feature>
<feature type="transmembrane region" description="Helical" evidence="10">
    <location>
        <begin position="413"/>
        <end position="434"/>
    </location>
</feature>
<evidence type="ECO:0000256" key="1">
    <source>
        <dbReference type="ARBA" id="ARBA00004651"/>
    </source>
</evidence>
<feature type="transmembrane region" description="Helical" evidence="10">
    <location>
        <begin position="311"/>
        <end position="328"/>
    </location>
</feature>
<evidence type="ECO:0000256" key="2">
    <source>
        <dbReference type="ARBA" id="ARBA00010323"/>
    </source>
</evidence>
<keyword evidence="6 10" id="KW-1133">Transmembrane helix</keyword>
<dbReference type="InterPro" id="IPR024194">
    <property type="entry name" value="Ac/AlaTfrase_AlgI/DltB"/>
</dbReference>
<feature type="transmembrane region" description="Helical" evidence="10">
    <location>
        <begin position="79"/>
        <end position="101"/>
    </location>
</feature>
<dbReference type="AlphaFoldDB" id="A0A2M9XAG0"/>
<dbReference type="PIRSF" id="PIRSF016636">
    <property type="entry name" value="AlgI_DltB"/>
    <property type="match status" value="1"/>
</dbReference>
<organism evidence="11 12">
    <name type="scientific">Leptospira hartskeerlii</name>
    <dbReference type="NCBI Taxonomy" id="2023177"/>
    <lineage>
        <taxon>Bacteria</taxon>
        <taxon>Pseudomonadati</taxon>
        <taxon>Spirochaetota</taxon>
        <taxon>Spirochaetia</taxon>
        <taxon>Leptospirales</taxon>
        <taxon>Leptospiraceae</taxon>
        <taxon>Leptospira</taxon>
    </lineage>
</organism>
<dbReference type="Proteomes" id="UP000232196">
    <property type="component" value="Unassembled WGS sequence"/>
</dbReference>
<keyword evidence="7 9" id="KW-0472">Membrane</keyword>
<evidence type="ECO:0008006" key="13">
    <source>
        <dbReference type="Google" id="ProtNLM"/>
    </source>
</evidence>
<feature type="transmembrane region" description="Helical" evidence="10">
    <location>
        <begin position="121"/>
        <end position="143"/>
    </location>
</feature>
<keyword evidence="4 9" id="KW-0808">Transferase</keyword>
<dbReference type="PANTHER" id="PTHR13285">
    <property type="entry name" value="ACYLTRANSFERASE"/>
    <property type="match status" value="1"/>
</dbReference>
<dbReference type="Pfam" id="PF03062">
    <property type="entry name" value="MBOAT"/>
    <property type="match status" value="1"/>
</dbReference>
<comment type="similarity">
    <text evidence="2 9">Belongs to the membrane-bound acyltransferase family.</text>
</comment>
<comment type="caution">
    <text evidence="11">The sequence shown here is derived from an EMBL/GenBank/DDBJ whole genome shotgun (WGS) entry which is preliminary data.</text>
</comment>
<accession>A0A2M9XAG0</accession>
<dbReference type="PANTHER" id="PTHR13285:SF23">
    <property type="entry name" value="TEICHOIC ACID D-ALANYLTRANSFERASE"/>
    <property type="match status" value="1"/>
</dbReference>
<feature type="transmembrane region" description="Helical" evidence="10">
    <location>
        <begin position="249"/>
        <end position="268"/>
    </location>
</feature>
<sequence length="481" mass="55721">MNFATPLFLFFFLLIFGLRWTLPRLKFLPEWVPKPFLLVGSYFFYMSWNPKFGLLLFGTSILDYWIGRFMDQKEGRSRAILLSISLVLNLGVLAFFKYFFFFMQSGNAVLSAFGLNSSLPVWRIVLPVGISFYTFQSLSYTIDVFRREILPEKNFWNYALFLSFFPQLVAGPIVPAKTFLPQLRSWVAWKELPLREGLLLVLIGVWKKVVIADQLSILPDSFYRSPLEFSSAYAWAAIFAYSLQIYCDFSGYTDIALGCALLLGFRLTENFKMPYLASGFSDFWRRWHISLSSWLRNYLYIPLGGNRKSELRTYVNLFLTMLLGGLWHGASWNFVVWGGFHGIFLGLERLGKKFWPGFFSLENGSGILAKFFYRTFVIFGVVLCWVFFRSPNWKTTGIVFEKLFRFSSGGDPALSSLRILFIAFFLFFIATWIGNRDEKDGSFRKFYEGLHPVLFGFLIGVGFLLGAIFSSESQPFIYFVF</sequence>
<keyword evidence="5 10" id="KW-0812">Transmembrane</keyword>
<dbReference type="InterPro" id="IPR051085">
    <property type="entry name" value="MB_O-acyltransferase"/>
</dbReference>
<keyword evidence="12" id="KW-1185">Reference proteome</keyword>
<feature type="transmembrane region" description="Helical" evidence="10">
    <location>
        <begin position="371"/>
        <end position="388"/>
    </location>
</feature>
<dbReference type="RefSeq" id="WP_100707383.1">
    <property type="nucleotide sequence ID" value="NZ_NPDL01000006.1"/>
</dbReference>
<dbReference type="GO" id="GO:0042121">
    <property type="term" value="P:alginic acid biosynthetic process"/>
    <property type="evidence" value="ECO:0007669"/>
    <property type="project" value="InterPro"/>
</dbReference>
<evidence type="ECO:0000256" key="5">
    <source>
        <dbReference type="ARBA" id="ARBA00022692"/>
    </source>
</evidence>
<keyword evidence="8 9" id="KW-0012">Acyltransferase</keyword>